<keyword evidence="3" id="KW-1185">Reference proteome</keyword>
<protein>
    <submittedName>
        <fullName evidence="2">Uncharacterized protein</fullName>
    </submittedName>
</protein>
<sequence>MRSYGFLLCLPLLGLPAWAESPAVKAEREALEAWFESDTAESSAQINEGKLDFLAISPAGEVIHHHQNKIKITAESLKEGWAQLEQCHDNLDQAAAMQITFRDGYIRDMRVTEHRNIEKAWVDGSSLQLTKVGLDARICLQAQTRALRTQDNGSYVLLNGPYMRKFLDGYYPMRVSMQIEYPPDLLQVATITPNAQAGFEVQQQRGSVGFNALFEGELRTSVQFLPLKPNKISHLSTELHTN</sequence>
<proteinExistence type="predicted"/>
<evidence type="ECO:0000313" key="3">
    <source>
        <dbReference type="Proteomes" id="UP000672027"/>
    </source>
</evidence>
<dbReference type="EMBL" id="CP072800">
    <property type="protein sequence ID" value="QTR50383.1"/>
    <property type="molecule type" value="Genomic_DNA"/>
</dbReference>
<evidence type="ECO:0000313" key="2">
    <source>
        <dbReference type="EMBL" id="QTR50383.1"/>
    </source>
</evidence>
<feature type="signal peptide" evidence="1">
    <location>
        <begin position="1"/>
        <end position="19"/>
    </location>
</feature>
<accession>A0ABX7X6C3</accession>
<organism evidence="2 3">
    <name type="scientific">Candidatus Thiothrix anitrata</name>
    <dbReference type="NCBI Taxonomy" id="2823902"/>
    <lineage>
        <taxon>Bacteria</taxon>
        <taxon>Pseudomonadati</taxon>
        <taxon>Pseudomonadota</taxon>
        <taxon>Gammaproteobacteria</taxon>
        <taxon>Thiotrichales</taxon>
        <taxon>Thiotrichaceae</taxon>
        <taxon>Thiothrix</taxon>
    </lineage>
</organism>
<gene>
    <name evidence="2" type="ORF">J8380_02015</name>
</gene>
<reference evidence="2 3" key="1">
    <citation type="submission" date="2021-04" db="EMBL/GenBank/DDBJ databases">
        <title>Genomics, taxonomy and metabolism of representatives of sulfur bacteria of the genus Thiothrix: Thiothrix fructosivorans QT, Thiothrix unzii A1T and three new species, Thiothrix subterranea sp. nov., Thiothrix litoralis sp. nov. and 'Candidatus Thiothrix anitrata' sp. nov.</title>
        <authorList>
            <person name="Ravin N.V."/>
            <person name="Smolyakov D."/>
            <person name="Rudenko T.S."/>
            <person name="Mardanov A.V."/>
            <person name="Beletsky A.V."/>
            <person name="Markov N.D."/>
            <person name="Fomenkov A.I."/>
            <person name="Roberts R.J."/>
            <person name="Karnachuk O.V."/>
            <person name="Novikov A."/>
            <person name="Grabovich M.Y."/>
        </authorList>
    </citation>
    <scope>NUCLEOTIDE SEQUENCE [LARGE SCALE GENOMIC DNA]</scope>
    <source>
        <strain evidence="2 3">A52</strain>
    </source>
</reference>
<evidence type="ECO:0000256" key="1">
    <source>
        <dbReference type="SAM" id="SignalP"/>
    </source>
</evidence>
<name>A0ABX7X6C3_9GAMM</name>
<dbReference type="Proteomes" id="UP000672027">
    <property type="component" value="Chromosome"/>
</dbReference>
<dbReference type="RefSeq" id="WP_210227865.1">
    <property type="nucleotide sequence ID" value="NZ_CP072800.1"/>
</dbReference>
<feature type="chain" id="PRO_5047113274" evidence="1">
    <location>
        <begin position="20"/>
        <end position="242"/>
    </location>
</feature>
<keyword evidence="1" id="KW-0732">Signal</keyword>